<keyword evidence="3" id="KW-0576">Peroxisome</keyword>
<comment type="subcellular location">
    <subcellularLocation>
        <location evidence="4">Peroxisome membrane</location>
    </subcellularLocation>
</comment>
<keyword evidence="6" id="KW-1185">Reference proteome</keyword>
<dbReference type="AlphaFoldDB" id="A0AAD5XUR8"/>
<evidence type="ECO:0000256" key="1">
    <source>
        <dbReference type="ARBA" id="ARBA00022593"/>
    </source>
</evidence>
<evidence type="ECO:0000256" key="3">
    <source>
        <dbReference type="ARBA" id="ARBA00023140"/>
    </source>
</evidence>
<name>A0AAD5XUR8_9FUNG</name>
<gene>
    <name evidence="5" type="ORF">HK099_002079</name>
</gene>
<dbReference type="InterPro" id="IPR008733">
    <property type="entry name" value="PEX11"/>
</dbReference>
<keyword evidence="1" id="KW-0962">Peroxisome biogenesis</keyword>
<proteinExistence type="predicted"/>
<reference evidence="5" key="1">
    <citation type="submission" date="2020-05" db="EMBL/GenBank/DDBJ databases">
        <title>Phylogenomic resolution of chytrid fungi.</title>
        <authorList>
            <person name="Stajich J.E."/>
            <person name="Amses K."/>
            <person name="Simmons R."/>
            <person name="Seto K."/>
            <person name="Myers J."/>
            <person name="Bonds A."/>
            <person name="Quandt C.A."/>
            <person name="Barry K."/>
            <person name="Liu P."/>
            <person name="Grigoriev I."/>
            <person name="Longcore J.E."/>
            <person name="James T.Y."/>
        </authorList>
    </citation>
    <scope>NUCLEOTIDE SEQUENCE</scope>
    <source>
        <strain evidence="5">JEL0476</strain>
    </source>
</reference>
<feature type="non-terminal residue" evidence="5">
    <location>
        <position position="141"/>
    </location>
</feature>
<dbReference type="GO" id="GO:0016559">
    <property type="term" value="P:peroxisome fission"/>
    <property type="evidence" value="ECO:0007669"/>
    <property type="project" value="InterPro"/>
</dbReference>
<feature type="non-terminal residue" evidence="5">
    <location>
        <position position="1"/>
    </location>
</feature>
<evidence type="ECO:0000256" key="4">
    <source>
        <dbReference type="ARBA" id="ARBA00046271"/>
    </source>
</evidence>
<dbReference type="GO" id="GO:0005778">
    <property type="term" value="C:peroxisomal membrane"/>
    <property type="evidence" value="ECO:0007669"/>
    <property type="project" value="UniProtKB-SubCell"/>
</dbReference>
<comment type="caution">
    <text evidence="5">The sequence shown here is derived from an EMBL/GenBank/DDBJ whole genome shotgun (WGS) entry which is preliminary data.</text>
</comment>
<evidence type="ECO:0000313" key="6">
    <source>
        <dbReference type="Proteomes" id="UP001211065"/>
    </source>
</evidence>
<sequence>LNRLQNGANLLYYPLEHIYWLAAHEVIPLSEEMKNKIGMWSTRFWASYVVLYFAQLYIDNEELKTRECMLKSRALEKGKSDAGSTDITFTKDRLNLIEERRSLFLNFLVNLSYFPLTIQWSLENSTFPYIGVGICGTIAAT</sequence>
<evidence type="ECO:0000313" key="5">
    <source>
        <dbReference type="EMBL" id="KAJ3201821.1"/>
    </source>
</evidence>
<keyword evidence="2" id="KW-0472">Membrane</keyword>
<dbReference type="Pfam" id="PF05648">
    <property type="entry name" value="PEX11"/>
    <property type="match status" value="1"/>
</dbReference>
<dbReference type="EMBL" id="JADGJW010001667">
    <property type="protein sequence ID" value="KAJ3201821.1"/>
    <property type="molecule type" value="Genomic_DNA"/>
</dbReference>
<evidence type="ECO:0000256" key="2">
    <source>
        <dbReference type="ARBA" id="ARBA00023136"/>
    </source>
</evidence>
<protein>
    <submittedName>
        <fullName evidence="5">Uncharacterized protein</fullName>
    </submittedName>
</protein>
<organism evidence="5 6">
    <name type="scientific">Clydaea vesicula</name>
    <dbReference type="NCBI Taxonomy" id="447962"/>
    <lineage>
        <taxon>Eukaryota</taxon>
        <taxon>Fungi</taxon>
        <taxon>Fungi incertae sedis</taxon>
        <taxon>Chytridiomycota</taxon>
        <taxon>Chytridiomycota incertae sedis</taxon>
        <taxon>Chytridiomycetes</taxon>
        <taxon>Lobulomycetales</taxon>
        <taxon>Lobulomycetaceae</taxon>
        <taxon>Clydaea</taxon>
    </lineage>
</organism>
<dbReference type="PANTHER" id="PTHR12652:SF25">
    <property type="entry name" value="MICROBODY (PEROXISOME) PROLIFERATION PROTEIN PEROXIN 11C (EUROFUNG)"/>
    <property type="match status" value="1"/>
</dbReference>
<dbReference type="PANTHER" id="PTHR12652">
    <property type="entry name" value="PEROXISOMAL BIOGENESIS FACTOR 11"/>
    <property type="match status" value="1"/>
</dbReference>
<dbReference type="Proteomes" id="UP001211065">
    <property type="component" value="Unassembled WGS sequence"/>
</dbReference>
<accession>A0AAD5XUR8</accession>